<keyword evidence="2" id="KW-1185">Reference proteome</keyword>
<proteinExistence type="predicted"/>
<organism evidence="1 2">
    <name type="scientific">Paraburkholderia unamae</name>
    <dbReference type="NCBI Taxonomy" id="219649"/>
    <lineage>
        <taxon>Bacteria</taxon>
        <taxon>Pseudomonadati</taxon>
        <taxon>Pseudomonadota</taxon>
        <taxon>Betaproteobacteria</taxon>
        <taxon>Burkholderiales</taxon>
        <taxon>Burkholderiaceae</taxon>
        <taxon>Paraburkholderia</taxon>
    </lineage>
</organism>
<dbReference type="RefSeq" id="WP_116609751.1">
    <property type="nucleotide sequence ID" value="NZ_CAJZAT010000181.1"/>
</dbReference>
<dbReference type="EMBL" id="QEOB01000002">
    <property type="protein sequence ID" value="PVX86266.1"/>
    <property type="molecule type" value="Genomic_DNA"/>
</dbReference>
<comment type="caution">
    <text evidence="1">The sequence shown here is derived from an EMBL/GenBank/DDBJ whole genome shotgun (WGS) entry which is preliminary data.</text>
</comment>
<dbReference type="Proteomes" id="UP000245712">
    <property type="component" value="Unassembled WGS sequence"/>
</dbReference>
<reference evidence="1 2" key="1">
    <citation type="submission" date="2018-05" db="EMBL/GenBank/DDBJ databases">
        <title>Genomic Encyclopedia of Type Strains, Phase IV (KMG-V): Genome sequencing to study the core and pangenomes of soil and plant-associated prokaryotes.</title>
        <authorList>
            <person name="Whitman W."/>
        </authorList>
    </citation>
    <scope>NUCLEOTIDE SEQUENCE [LARGE SCALE GENOMIC DNA]</scope>
    <source>
        <strain evidence="1 2">SCZa-39</strain>
    </source>
</reference>
<accession>A0ABX5KUU6</accession>
<name>A0ABX5KUU6_9BURK</name>
<gene>
    <name evidence="1" type="ORF">C7402_102102</name>
</gene>
<evidence type="ECO:0000313" key="1">
    <source>
        <dbReference type="EMBL" id="PVX86266.1"/>
    </source>
</evidence>
<protein>
    <submittedName>
        <fullName evidence="1">Uncharacterized protein</fullName>
    </submittedName>
</protein>
<sequence length="79" mass="8754">MRTYRCVSYFRWIVENPDESGVKLHAVVCGAGDEPSYKLDLGAVPRTTDDEALDEADRRVQAAIDTLLAEGKLVEGRTL</sequence>
<evidence type="ECO:0000313" key="2">
    <source>
        <dbReference type="Proteomes" id="UP000245712"/>
    </source>
</evidence>